<dbReference type="PANTHER" id="PTHR23213">
    <property type="entry name" value="FORMIN-RELATED"/>
    <property type="match status" value="1"/>
</dbReference>
<evidence type="ECO:0000256" key="1">
    <source>
        <dbReference type="ARBA" id="ARBA00025793"/>
    </source>
</evidence>
<proteinExistence type="inferred from homology"/>
<evidence type="ECO:0000256" key="2">
    <source>
        <dbReference type="SAM" id="MobiDB-lite"/>
    </source>
</evidence>
<feature type="compositionally biased region" description="Low complexity" evidence="2">
    <location>
        <begin position="71"/>
        <end position="82"/>
    </location>
</feature>
<comment type="similarity">
    <text evidence="1">Belongs to the formin-like family. Class-I subfamily.</text>
</comment>
<dbReference type="Proteomes" id="UP000826656">
    <property type="component" value="Unassembled WGS sequence"/>
</dbReference>
<feature type="domain" description="FH2" evidence="3">
    <location>
        <begin position="145"/>
        <end position="235"/>
    </location>
</feature>
<feature type="region of interest" description="Disordered" evidence="2">
    <location>
        <begin position="25"/>
        <end position="82"/>
    </location>
</feature>
<dbReference type="InterPro" id="IPR027643">
    <property type="entry name" value="Formin-like_plant"/>
</dbReference>
<dbReference type="EMBL" id="JAIVGD010000023">
    <property type="protein sequence ID" value="KAH0743843.1"/>
    <property type="molecule type" value="Genomic_DNA"/>
</dbReference>
<name>A0ABQ7UBG7_SOLTU</name>
<feature type="compositionally biased region" description="Pro residues" evidence="2">
    <location>
        <begin position="117"/>
        <end position="140"/>
    </location>
</feature>
<comment type="caution">
    <text evidence="4">The sequence shown here is derived from an EMBL/GenBank/DDBJ whole genome shotgun (WGS) entry which is preliminary data.</text>
</comment>
<reference evidence="4 5" key="1">
    <citation type="journal article" date="2021" name="bioRxiv">
        <title>Chromosome-scale and haplotype-resolved genome assembly of a tetraploid potato cultivar.</title>
        <authorList>
            <person name="Sun H."/>
            <person name="Jiao W.-B."/>
            <person name="Krause K."/>
            <person name="Campoy J.A."/>
            <person name="Goel M."/>
            <person name="Folz-Donahue K."/>
            <person name="Kukat C."/>
            <person name="Huettel B."/>
            <person name="Schneeberger K."/>
        </authorList>
    </citation>
    <scope>NUCLEOTIDE SEQUENCE [LARGE SCALE GENOMIC DNA]</scope>
    <source>
        <strain evidence="4">SolTubOtavaFocal</strain>
        <tissue evidence="4">Leaves</tissue>
    </source>
</reference>
<dbReference type="Gene3D" id="1.20.58.2220">
    <property type="entry name" value="Formin, FH2 domain"/>
    <property type="match status" value="1"/>
</dbReference>
<protein>
    <recommendedName>
        <fullName evidence="3">FH2 domain-containing protein</fullName>
    </recommendedName>
</protein>
<sequence length="236" mass="25619">MFQFMFLKVTMHPVLGLASLRKRKKPLLPKKRAPVPPLAPSPIPATVQSPASSPSPGPKAVLTLAPSPDKPQNGPNSPGNNQGHQNYLISAVAGCSVAGIAFFTSVDILWKSAPPPPPPIPPSLSSPPLPKVRPPNPPKPGNLFNEEMMDSLFGYIPGDQGKDDRRKASSFFDQTSQCIQIIDHKKSQNLAILLKASNVTTEEVYDALEEGNELPRELMRTLLKMAPPTDEELKLR</sequence>
<evidence type="ECO:0000259" key="3">
    <source>
        <dbReference type="Pfam" id="PF02181"/>
    </source>
</evidence>
<evidence type="ECO:0000313" key="4">
    <source>
        <dbReference type="EMBL" id="KAH0743843.1"/>
    </source>
</evidence>
<accession>A0ABQ7UBG7</accession>
<feature type="compositionally biased region" description="Pro residues" evidence="2">
    <location>
        <begin position="34"/>
        <end position="43"/>
    </location>
</feature>
<feature type="region of interest" description="Disordered" evidence="2">
    <location>
        <begin position="117"/>
        <end position="142"/>
    </location>
</feature>
<keyword evidence="5" id="KW-1185">Reference proteome</keyword>
<gene>
    <name evidence="4" type="ORF">KY290_031836</name>
</gene>
<dbReference type="InterPro" id="IPR042201">
    <property type="entry name" value="FH2_Formin_sf"/>
</dbReference>
<dbReference type="PANTHER" id="PTHR23213:SF351">
    <property type="entry name" value="FORMIN-LIKE PROTEIN"/>
    <property type="match status" value="1"/>
</dbReference>
<dbReference type="SUPFAM" id="SSF101447">
    <property type="entry name" value="Formin homology 2 domain (FH2 domain)"/>
    <property type="match status" value="1"/>
</dbReference>
<dbReference type="InterPro" id="IPR015425">
    <property type="entry name" value="FH2_Formin"/>
</dbReference>
<dbReference type="Pfam" id="PF02181">
    <property type="entry name" value="FH2"/>
    <property type="match status" value="1"/>
</dbReference>
<evidence type="ECO:0000313" key="5">
    <source>
        <dbReference type="Proteomes" id="UP000826656"/>
    </source>
</evidence>
<organism evidence="4 5">
    <name type="scientific">Solanum tuberosum</name>
    <name type="common">Potato</name>
    <dbReference type="NCBI Taxonomy" id="4113"/>
    <lineage>
        <taxon>Eukaryota</taxon>
        <taxon>Viridiplantae</taxon>
        <taxon>Streptophyta</taxon>
        <taxon>Embryophyta</taxon>
        <taxon>Tracheophyta</taxon>
        <taxon>Spermatophyta</taxon>
        <taxon>Magnoliopsida</taxon>
        <taxon>eudicotyledons</taxon>
        <taxon>Gunneridae</taxon>
        <taxon>Pentapetalae</taxon>
        <taxon>asterids</taxon>
        <taxon>lamiids</taxon>
        <taxon>Solanales</taxon>
        <taxon>Solanaceae</taxon>
        <taxon>Solanoideae</taxon>
        <taxon>Solaneae</taxon>
        <taxon>Solanum</taxon>
    </lineage>
</organism>